<feature type="compositionally biased region" description="Polar residues" evidence="1">
    <location>
        <begin position="1"/>
        <end position="24"/>
    </location>
</feature>
<protein>
    <submittedName>
        <fullName evidence="4">BESS domain-containing protein</fullName>
    </submittedName>
</protein>
<dbReference type="AlphaFoldDB" id="A0A0M3J253"/>
<proteinExistence type="predicted"/>
<accession>A0A0M3J253</accession>
<evidence type="ECO:0000313" key="2">
    <source>
        <dbReference type="EMBL" id="VDK18811.1"/>
    </source>
</evidence>
<gene>
    <name evidence="2" type="ORF">ASIM_LOCUS1486</name>
</gene>
<feature type="compositionally biased region" description="Low complexity" evidence="1">
    <location>
        <begin position="32"/>
        <end position="52"/>
    </location>
</feature>
<feature type="compositionally biased region" description="Basic and acidic residues" evidence="1">
    <location>
        <begin position="55"/>
        <end position="66"/>
    </location>
</feature>
<dbReference type="WBParaSite" id="ASIM_0000160901-mRNA-1">
    <property type="protein sequence ID" value="ASIM_0000160901-mRNA-1"/>
    <property type="gene ID" value="ASIM_0000160901"/>
</dbReference>
<evidence type="ECO:0000256" key="1">
    <source>
        <dbReference type="SAM" id="MobiDB-lite"/>
    </source>
</evidence>
<keyword evidence="3" id="KW-1185">Reference proteome</keyword>
<dbReference type="Proteomes" id="UP000267096">
    <property type="component" value="Unassembled WGS sequence"/>
</dbReference>
<evidence type="ECO:0000313" key="3">
    <source>
        <dbReference type="Proteomes" id="UP000267096"/>
    </source>
</evidence>
<reference evidence="4" key="1">
    <citation type="submission" date="2017-02" db="UniProtKB">
        <authorList>
            <consortium name="WormBaseParasite"/>
        </authorList>
    </citation>
    <scope>IDENTIFICATION</scope>
</reference>
<feature type="region of interest" description="Disordered" evidence="1">
    <location>
        <begin position="1"/>
        <end position="72"/>
    </location>
</feature>
<sequence length="113" mass="12626">MVSERQIQVDSGTDYDNLSSTPNTDTDEKTITAESTCEESSSSQRSSSSTPTIQHCDREETAEKPKSSNATTAINTGDFIKILLHHIRFLQDTEEKNSSLKCAKLFNQMIHKQ</sequence>
<reference evidence="2 3" key="2">
    <citation type="submission" date="2018-11" db="EMBL/GenBank/DDBJ databases">
        <authorList>
            <consortium name="Pathogen Informatics"/>
        </authorList>
    </citation>
    <scope>NUCLEOTIDE SEQUENCE [LARGE SCALE GENOMIC DNA]</scope>
</reference>
<dbReference type="EMBL" id="UYRR01001601">
    <property type="protein sequence ID" value="VDK18811.1"/>
    <property type="molecule type" value="Genomic_DNA"/>
</dbReference>
<evidence type="ECO:0000313" key="4">
    <source>
        <dbReference type="WBParaSite" id="ASIM_0000160901-mRNA-1"/>
    </source>
</evidence>
<organism evidence="4">
    <name type="scientific">Anisakis simplex</name>
    <name type="common">Herring worm</name>
    <dbReference type="NCBI Taxonomy" id="6269"/>
    <lineage>
        <taxon>Eukaryota</taxon>
        <taxon>Metazoa</taxon>
        <taxon>Ecdysozoa</taxon>
        <taxon>Nematoda</taxon>
        <taxon>Chromadorea</taxon>
        <taxon>Rhabditida</taxon>
        <taxon>Spirurina</taxon>
        <taxon>Ascaridomorpha</taxon>
        <taxon>Ascaridoidea</taxon>
        <taxon>Anisakidae</taxon>
        <taxon>Anisakis</taxon>
        <taxon>Anisakis simplex complex</taxon>
    </lineage>
</organism>
<name>A0A0M3J253_ANISI</name>